<keyword evidence="4" id="KW-0406">Ion transport</keyword>
<dbReference type="InterPro" id="IPR047777">
    <property type="entry name" value="LapA-like_RM"/>
</dbReference>
<dbReference type="Pfam" id="PF00353">
    <property type="entry name" value="HemolysinCabind"/>
    <property type="match status" value="2"/>
</dbReference>
<evidence type="ECO:0000256" key="4">
    <source>
        <dbReference type="ARBA" id="ARBA00023065"/>
    </source>
</evidence>
<dbReference type="InterPro" id="IPR015919">
    <property type="entry name" value="Cadherin-like_sf"/>
</dbReference>
<dbReference type="PROSITE" id="PS50234">
    <property type="entry name" value="VWFA"/>
    <property type="match status" value="1"/>
</dbReference>
<dbReference type="PRINTS" id="PR00313">
    <property type="entry name" value="CABNDNGRPT"/>
</dbReference>
<keyword evidence="4" id="KW-0813">Transport</keyword>
<keyword evidence="1" id="KW-0732">Signal</keyword>
<dbReference type="NCBIfam" id="TIGR03661">
    <property type="entry name" value="T1SS_VCA0849"/>
    <property type="match status" value="1"/>
</dbReference>
<name>A0ABM7MAF1_9GAMM</name>
<dbReference type="SUPFAM" id="SSF49313">
    <property type="entry name" value="Cadherin-like"/>
    <property type="match status" value="1"/>
</dbReference>
<evidence type="ECO:0000256" key="3">
    <source>
        <dbReference type="ARBA" id="ARBA00022837"/>
    </source>
</evidence>
<proteinExistence type="predicted"/>
<dbReference type="InterPro" id="IPR036465">
    <property type="entry name" value="vWFA_dom_sf"/>
</dbReference>
<dbReference type="Proteomes" id="UP001054820">
    <property type="component" value="Chromosome"/>
</dbReference>
<dbReference type="Pfam" id="PF03160">
    <property type="entry name" value="Calx-beta"/>
    <property type="match status" value="20"/>
</dbReference>
<dbReference type="Gene3D" id="2.60.40.10">
    <property type="entry name" value="Immunoglobulins"/>
    <property type="match status" value="1"/>
</dbReference>
<feature type="compositionally biased region" description="Low complexity" evidence="5">
    <location>
        <begin position="2209"/>
        <end position="2219"/>
    </location>
</feature>
<protein>
    <recommendedName>
        <fullName evidence="6">VWFA domain-containing protein</fullName>
    </recommendedName>
</protein>
<evidence type="ECO:0000259" key="6">
    <source>
        <dbReference type="PROSITE" id="PS50234"/>
    </source>
</evidence>
<dbReference type="InterPro" id="IPR013783">
    <property type="entry name" value="Ig-like_fold"/>
</dbReference>
<dbReference type="PANTHER" id="PTHR11878:SF65">
    <property type="entry name" value="NA_CA-EXCHANGE PROTEIN, ISOFORM G"/>
    <property type="match status" value="1"/>
</dbReference>
<sequence length="5282" mass="538458">MSTIVGEVSKLEGVVRAINPATGESRVLQAGDEVFAGEVIQTSGKGGIVIDMANGTLLTLGRDTQMRLDDDVAGQANMVDSGTEGAVDIAALQQAVLEGNFDALEATAAGDALVFGSASDGGVFVERIASTGQVTSGFDTTTENQTFTDVTRYTGEEIAPGVTPATPVIPTISVADAGTINEGSDASFIVTLSNPMEAAHDISLSTTLGTAEANDIGAMTVSYNDGVNDIVIPQNTDGSYTVPAGVTSLTVDVATTQDDVYEGPETFSLTAGSTLVGSDTGSATIVDDGTGTPPPGTPVDNDIPTISVADAGTINEGSDASFIVTLSNPMEAAHDISLSTTLGTAEANDIGAMTVSYNDGVNDIVITQNTDGSYTVPAGVTSLTVDVATTQDDVYEGPETFSLTAGSALVGSDTGSATIVDDGTGTPPPGTPVDNDIPTISVADAGTINEGSDASFIVTLSNPMEAAHDISLSTTLGTAEANDIGAMTVSYNDGVNDIVIPQNTDGSYTVPAGVTSLTVDVATTQDDVYEGPETFSLTAGSALVGSDTGSATIVDDGTGTPPPGTPVDNDIPTISVADAGTINEGSDASFIVTLSNPMEAAHDISLSTTLGTAEANDIGAMTVSYNDGVNDIVIPQNTDGSYTVPAGVTSLTVDVATTQDDVYEGPETFSLTAGSTLVGSDTGSATIVDDGTGTPPPGTPVDNDIPTISVADAGTINEGSDASFIVTLSNPMEAAHDISLSTTLGTAEANDIGAMTVSYNDGVNDIVITQNTDGSYTVPAGVTSLTVDVATTQDDVYEGPETFSLTAGSALVGSDTGSATIVDDGTGTPPPGTPVDNDIPTISVADAGTINEGSDASFIVTLSNPMEAAHDISLSTTLGTAEANDIGAMTVSYNDGVNDIVIPQNTDGSYTVPAGVTSLTVDVATTQDDVYEGPETFSLTAGSALVGSDTGSATIVDDGTGTPPPGTPVDNDIPTISVADAGTINEGSDASFIVTLSNPMEAAHDISLSTTLGTAEANDIGAMTVSYNDGVNDIVITQNTDGSYTVPAGVTSLTVDVATTQDDVYEGPETFSLTAGSTLVGSDTGSATIVDDGTGTPPPGTPVDNDIPTISVADAGTINEGSDASFIVTLSNPMEAAHDISLSTTLGTAEANDIGAMTVSYNDGVNDIVITQNTDGSYTVPAGVTSLTVDVVTTQDDVYEGPETFSLTAGSTLVGSDTGSATIVDDGTGTPPPGTPVDNDIPTISVADAGTINEGSDASFIVTLSNPMEAAHDISLSTTLGTAEANDIGAMTVSYNDGVNDIVIPQNTDGSYTVPAGVTSLTVDVVTTQDDVYEGPETFSLTAGSALVGSDTGSATIVDDGTGTPPPGTPVDNDIPTISVADAGTINEGSDASFIVTLSNPMEAAHDISLSTTLGTAEANDIGAMTVSYNDGVNDIVITQNTDGSYTVPAGVTSLTVDVVTTQDDVYEGPETFSLTAGSALVGSDTGSATIVDDGTGTPPPGTPVDNDIPTISVADAGTINEGSDASFIVTLSNPMEAAHDISLSTTLGTAEANDIGAMTVSYNDGVNDIVIPQNTDGSYTVPAGVTSLTVDVATTQDDVYEGPETFSLTAGSALVGSDTGSATIVDDGTGTPPPGTPVDNDIPTISVADAGTINEGSDASFIVTLSNPMEAAHDISLSTTLGTAEANDIGAMTVSYNDGVNDIVIPQNTDGSYTVPAGVTSLTVDVATTQDDVYEGPETFSLTAGSTLVGSDTGSATIVDDGTGTPPPGTPVDNDIPTISVADAGTINEGSDASFIVTLSNPMEAAHDISLSTTLGTAEANDIGAMTVSYNDGVNDIVITQNTDGSYTVPAGVTSLTVDVATTQDDVYEGPETFSLTAGSALVGSDTGSATIVDDGTGTPPPGTPVDNDIPTISVADAGTINEGSDASFIVTLSNPMEAAHDISLSTTLGTAEANDIGAMTVSYNDGVNDIVIPQNTDGSYTVPAGVTSLTVDVATTQDDVYEGPETFSLTAGSALVGSDTGSATIVDDGTGTPPPGTPVDNDIPVVSISAIDNSALEGDVNNSTIVFKVTQDNLSDFDSVVTIKPAFGDTAITDFSQISYTDVNGNVQTLTTQQEIADFFTNGVEVMIPAGSTEAPVITFTAADDHYIEQDESFSLTVQSVTNSVVSATQNSADATILDDDNAPTTIDVTARVSEEGLSGGLADTSGANAGDDTTNNTTFTGTLAQDLDGDSLSISFTAPTSTLTSDGHQIIWSGEGSNHLTGYTSESIVLGLGDISLAASVAIGDVASVEITALASTGTLELFDGNAWVAVGVGQTISNTDIIEGNLRFTPSSDANDSPLVDIGVKVSVLGGALDVDATLAIDVSEQNTIVTVDADTSGGYTVTLSGPVDHPVNSVEDTLSFDVGFVASDGYNQSTPSTLTVVVEDDMPDGTIIKADLGLDNSGIDALVDVLSLSDNFSFDSLTNTISNTLTIDLNNLVKFGADGPGSISLKTGLGWALDDEGVLVSVDGLSATIDSNNMLSLTQADILNSTLNGKVYLPVYITDADGDEVQTSIEVDIKAVISSDPDINVSDVAVSEGDIAVFDIDMQPSLVPVTMNLALADTTTEANDFDHNTSNIVLTYQTLLGEQTITANPDGSFTIPALVTGLQAKVQTTDDNGNPVYEGPEGFTLTASVGANSDSGVGTIYDDGSFIDNDIPSLSINDVSVNEDQGSMTFTVTLSNPSDFVTTVDYASSNGTATAGLDYTAVSGSLSFAPGELTKTITVPVTDDFIAEGSETLDVILSNPVNATIGDGTGLGIISDEPVPGTADTITVSLSGDTTVTEGGTANYTVTLSETAITAMDVVVVTGHVTTDNGDLVPTTMTVTVPAGSDHVDFSVSNIDDAYAEGDESYTVTLSGVTTGGGFEAVNVNKTPVETVIKDNTIPNTEVDDEVINITLTGDASVAEGGTATYTVTLDQPAATAMQVEVQTGHITTDNGDLVPTTMMVTIPAGVSSANFTVSNNEDTTAEGNEDYQVALTGNNTVGGGFETININTAPVETTIVDNDVLSISINDVTVNEDAGTMTFTVSLSTDSTTDVTFDYASADNGSALAGSDYTAVSGSGVITAGNTSTTITVPITDDYIAENPETFLMNLSNISPSVVVADAQGVGTITDEATPGSEDTITVSIDGTAIVAEGETASYTVTTDKPVVTDMTVDVAYNYISAETGDIVEGIATVTIPAGSSTSAPFNVATVDDAYLEGDEVFNVTISNPQGGGAENVVIGTAAQATTIKDGADEPDGGTGTDDTATVSISGDTSVIEGNTAAYTISVDKAPSVDMTIDVTYTYTSADSGDINTGITQVTIPAGQLSVPLNVATIDDAYAEGDEVYSVVISNPSQGGFENIVLGTDTASTTISDNSTPGTEPNDEVINVTLMGDSTVSEGGQATYTISVDQPTATAMDVEVIVGHIQTDNGDLTPVTQMVTIPQGATSIQFTVDNNDDNLTEGNELYSVALTGITSGGGFETINVNTSPVETNIIDDEGTPSLVINNVTVNEDAGTLEFTVTLSNPTTSEVTFDYASSDNSALAGSDYTAVSGSGSIAAGTTTTTITVPITDDYIKENPETFFMNLSNPSANAQIADAQGVGTITDEGTPGAEDTVTLTLSGDAQVEESTQAAYTVTADKPVVTDLTVTVTTGHITTEDGDYVAITQNVTIPAGQTSVDFTVDTIDDAYAEGSEDFTVTMSNPVGGGVENIVLGSSQVTTSIVDESSPASEDTATVSISGATSVVEGESASYTVMVDRIPTTDLIVTVQTGHITTEDGDYVPLNTTVTIPAGQTSVNFTVSTNDDALAESSEDYKVSLTGTSGGGFENTIIGVNSVTTAITDETNPYNPNDPDQPNERDSGAVLSISGSTSTIEGDAVEYTLSVTNAPVQDMDVEVSIANVTTDGDVVVETRTVTILAGQTTATFTVDNIEDQIKENTESYTVSISNYATGGYEAVELGNSSIETFITDDDEAPEVTTIPPQNDEDATAVSFDVSSFFTDDSSLTYSVTGLPPGLSINSSTGEITGSLDNSASQGGAGGVYSVTITATDGFNPPAVTSFDWTVTNPGPDAVDDGIILVAEDSFGTIIHVLDNDQDPDSDDLSIVATTNPANGSIIVNGDGTITYIPNPNYNGPDSFTYTISDGEGGIDTATVNVNVTPVNDAPTITLGDEISVSEAGLEAGGTGELADGDASNNSDTSEKASGTFTISDGDGLADITTISFDETGTNGSTATFTLGVNGIADWSDLIGQTFNTDNGTVEITSYSNGQFGYDFTLISSATNVNNADASNSFRIGVSDGESDTQYATVDINIADDTPIAYDNEVTLTEGQSSGSDGSTNLILTLDVSGSMDTAVDGSTKTRFEIARDALVDLITKYDAQGDTAVNLTLFGRDAMNMGWMTASEAVNYLDTLVLHWNDSGYTNGLYSSGSTVAVNVGGTDYLDAINSTMSVNDFVDHPASQTIAYFLSDGDPNDNASSVDSDSDSAIVNWESFISSNMDDLHVVAIGSNVQNPIYLNTIQVLADKADTSGKEYIEVTDETQLSATLSTTVVEIEPTQGSVVVDSTSGNLVDQSGADGWADVKLVSVEYNGTTYTFDATNTEFTIETAAGTVTIDNQGAYSFTSIGDVADDVVSHVTYTVQDSDGSTASADLILTTTDSSEVVAYDNTNQATVQLVEVQASESTEQLYDLTLTATDKGRGDTVTGERTFSIAEGTTGSIEFDLRVNDFEFVLGDSYTWALMKNDGSGEVIQTVTYNLPDDEFNITVSNLVAGDYKLVLTANDSGIGDKRYDLSVSLQNIDVVSTTPHSWKVQTGSVSGNVITDVNAAGEVDDKGSEGASLSIWNGTEFVDVPVSGTTVIGTYGTLEISSNGSYTYTPNADISNTGEQDSFTYKLTQPDGDSDTAQLTIDIVQPPVAPVVDIQDSNSLLGLIGVEALNLLDFGAHQTFTAFDANSNLKSVTLTTGSLLGVNLIDGGAPMTISEQLANELGLAVSYDTGGLNLLGLVSLGGSYSITITATDGGEIDNQVINELLGTVEFNQALIADLGLLTSTTITATDTTGLSDTETVGNLIDVNLLDNSIEDNGIYEGTTGDDTLVGTSDSDRIYGYEGNDTLSGGEGNDLLRGGAGDDMLDGGAGNDLLYGGEGDDILTGGTGADVFVIEPDSTGGSTTITDYNKAEGDVLDLSEVIDDSATEGTLEQYLNFTNLDADGNEVAAGDANAVNTKITVDSNGSASGGDISTIYLDNQVIDNINDLNIDFQND</sequence>
<evidence type="ECO:0000256" key="5">
    <source>
        <dbReference type="SAM" id="MobiDB-lite"/>
    </source>
</evidence>
<dbReference type="NCBIfam" id="NF033682">
    <property type="entry name" value="retention_LapA"/>
    <property type="match status" value="1"/>
</dbReference>
<dbReference type="SUPFAM" id="SSF53300">
    <property type="entry name" value="vWA-like"/>
    <property type="match status" value="1"/>
</dbReference>
<evidence type="ECO:0000256" key="1">
    <source>
        <dbReference type="ARBA" id="ARBA00022729"/>
    </source>
</evidence>
<reference evidence="7" key="1">
    <citation type="journal article" date="2022" name="Arch. Microbiol.">
        <title>Thiomicrorhabdus immobilis sp. nov., a mesophilic sulfur-oxidizing bacterium isolated from sediment of a brackish lake in northern Japan.</title>
        <authorList>
            <person name="Kojima H."/>
            <person name="Mochizuki J."/>
            <person name="Kanda M."/>
            <person name="Watanabe T."/>
            <person name="Fukui M."/>
        </authorList>
    </citation>
    <scope>NUCLEOTIDE SEQUENCE</scope>
    <source>
        <strain evidence="7">Am19</strain>
    </source>
</reference>
<feature type="region of interest" description="Disordered" evidence="5">
    <location>
        <begin position="3866"/>
        <end position="3885"/>
    </location>
</feature>
<dbReference type="InterPro" id="IPR001343">
    <property type="entry name" value="Hemolysn_Ca-bd"/>
</dbReference>
<dbReference type="InterPro" id="IPR046779">
    <property type="entry name" value="LapA_adhesin_dom"/>
</dbReference>
<dbReference type="SUPFAM" id="SSF51120">
    <property type="entry name" value="beta-Roll"/>
    <property type="match status" value="1"/>
</dbReference>
<accession>A0ABM7MAF1</accession>
<keyword evidence="8" id="KW-1185">Reference proteome</keyword>
<gene>
    <name evidence="7" type="ORF">THMIRHAM_01070</name>
</gene>
<feature type="region of interest" description="Disordered" evidence="5">
    <location>
        <begin position="4205"/>
        <end position="4231"/>
    </location>
</feature>
<feature type="region of interest" description="Disordered" evidence="5">
    <location>
        <begin position="2200"/>
        <end position="2219"/>
    </location>
</feature>
<evidence type="ECO:0000313" key="8">
    <source>
        <dbReference type="Proteomes" id="UP001054820"/>
    </source>
</evidence>
<dbReference type="PANTHER" id="PTHR11878">
    <property type="entry name" value="SODIUM/CALCIUM EXCHANGER"/>
    <property type="match status" value="1"/>
</dbReference>
<dbReference type="PROSITE" id="PS00330">
    <property type="entry name" value="HEMOLYSIN_CALCIUM"/>
    <property type="match status" value="3"/>
</dbReference>
<dbReference type="InterPro" id="IPR011049">
    <property type="entry name" value="Serralysin-like_metalloprot_C"/>
</dbReference>
<keyword evidence="3" id="KW-0106">Calcium</keyword>
<dbReference type="InterPro" id="IPR019960">
    <property type="entry name" value="T1SS_VCA0849"/>
</dbReference>
<dbReference type="InterPro" id="IPR051171">
    <property type="entry name" value="CaCA"/>
</dbReference>
<dbReference type="Pfam" id="PF17963">
    <property type="entry name" value="Big_9"/>
    <property type="match status" value="2"/>
</dbReference>
<keyword evidence="2" id="KW-0677">Repeat</keyword>
<dbReference type="SMART" id="SM00237">
    <property type="entry name" value="Calx_beta"/>
    <property type="match status" value="5"/>
</dbReference>
<evidence type="ECO:0000313" key="7">
    <source>
        <dbReference type="EMBL" id="BCN92322.1"/>
    </source>
</evidence>
<dbReference type="Gene3D" id="2.60.40.2030">
    <property type="match status" value="26"/>
</dbReference>
<dbReference type="InterPro" id="IPR003644">
    <property type="entry name" value="Calx_beta"/>
</dbReference>
<dbReference type="InterPro" id="IPR018511">
    <property type="entry name" value="Hemolysin-typ_Ca-bd_CS"/>
</dbReference>
<dbReference type="SUPFAM" id="SSF141072">
    <property type="entry name" value="CalX-like"/>
    <property type="match status" value="26"/>
</dbReference>
<dbReference type="CDD" id="cd00198">
    <property type="entry name" value="vWFA"/>
    <property type="match status" value="1"/>
</dbReference>
<dbReference type="RefSeq" id="WP_237262024.1">
    <property type="nucleotide sequence ID" value="NZ_AP024202.1"/>
</dbReference>
<feature type="compositionally biased region" description="Polar residues" evidence="5">
    <location>
        <begin position="4217"/>
        <end position="4231"/>
    </location>
</feature>
<dbReference type="Pfam" id="PF20579">
    <property type="entry name" value="LapA"/>
    <property type="match status" value="6"/>
</dbReference>
<dbReference type="InterPro" id="IPR038081">
    <property type="entry name" value="CalX-like_sf"/>
</dbReference>
<organism evidence="7 8">
    <name type="scientific">Thiomicrorhabdus immobilis</name>
    <dbReference type="NCBI Taxonomy" id="2791037"/>
    <lineage>
        <taxon>Bacteria</taxon>
        <taxon>Pseudomonadati</taxon>
        <taxon>Pseudomonadota</taxon>
        <taxon>Gammaproteobacteria</taxon>
        <taxon>Thiotrichales</taxon>
        <taxon>Piscirickettsiaceae</taxon>
        <taxon>Thiomicrorhabdus</taxon>
    </lineage>
</organism>
<evidence type="ECO:0000256" key="2">
    <source>
        <dbReference type="ARBA" id="ARBA00022737"/>
    </source>
</evidence>
<dbReference type="InterPro" id="IPR002035">
    <property type="entry name" value="VWF_A"/>
</dbReference>
<feature type="domain" description="VWFA" evidence="6">
    <location>
        <begin position="4362"/>
        <end position="4572"/>
    </location>
</feature>
<dbReference type="EMBL" id="AP024202">
    <property type="protein sequence ID" value="BCN92322.1"/>
    <property type="molecule type" value="Genomic_DNA"/>
</dbReference>